<comment type="caution">
    <text evidence="1">The sequence shown here is derived from an EMBL/GenBank/DDBJ whole genome shotgun (WGS) entry which is preliminary data.</text>
</comment>
<dbReference type="OrthoDB" id="4729899at2"/>
<dbReference type="InterPro" id="IPR036513">
    <property type="entry name" value="STAS_dom_sf"/>
</dbReference>
<dbReference type="InterPro" id="IPR038396">
    <property type="entry name" value="SpoIIAA-like_sf"/>
</dbReference>
<sequence>VIRARGKLTRSDYCEVLAPRVQSMLGRTDALKVMFVMDDGFEGWSLAAAWANTVFDVKHRRDFAKVAMVGAPRWEEWCVNVAAALLMKGQLATYRHDQLPEAWKWLCV</sequence>
<dbReference type="Gene3D" id="3.40.50.10600">
    <property type="entry name" value="SpoIIaa-like domains"/>
    <property type="match status" value="1"/>
</dbReference>
<keyword evidence="2" id="KW-1185">Reference proteome</keyword>
<dbReference type="Proteomes" id="UP000094243">
    <property type="component" value="Unassembled WGS sequence"/>
</dbReference>
<dbReference type="SUPFAM" id="SSF52091">
    <property type="entry name" value="SpoIIaa-like"/>
    <property type="match status" value="1"/>
</dbReference>
<feature type="non-terminal residue" evidence="1">
    <location>
        <position position="1"/>
    </location>
</feature>
<evidence type="ECO:0000313" key="1">
    <source>
        <dbReference type="EMBL" id="ODQ84436.1"/>
    </source>
</evidence>
<protein>
    <recommendedName>
        <fullName evidence="3">STAS/SEC14 domain-containing protein</fullName>
    </recommendedName>
</protein>
<accession>A0A1E3R3F1</accession>
<gene>
    <name evidence="1" type="ORF">BHQ17_27385</name>
</gene>
<dbReference type="InterPro" id="IPR021866">
    <property type="entry name" value="SpoIIAA-like"/>
</dbReference>
<organism evidence="1 2">
    <name type="scientific">Mycolicibacterium holsaticum</name>
    <dbReference type="NCBI Taxonomy" id="152142"/>
    <lineage>
        <taxon>Bacteria</taxon>
        <taxon>Bacillati</taxon>
        <taxon>Actinomycetota</taxon>
        <taxon>Actinomycetes</taxon>
        <taxon>Mycobacteriales</taxon>
        <taxon>Mycobacteriaceae</taxon>
        <taxon>Mycolicibacterium</taxon>
    </lineage>
</organism>
<dbReference type="Pfam" id="PF11964">
    <property type="entry name" value="SpoIIAA-like"/>
    <property type="match status" value="1"/>
</dbReference>
<proteinExistence type="predicted"/>
<dbReference type="EMBL" id="MIGZ01000286">
    <property type="protein sequence ID" value="ODQ84436.1"/>
    <property type="molecule type" value="Genomic_DNA"/>
</dbReference>
<evidence type="ECO:0008006" key="3">
    <source>
        <dbReference type="Google" id="ProtNLM"/>
    </source>
</evidence>
<dbReference type="AlphaFoldDB" id="A0A1E3R3F1"/>
<name>A0A1E3R3F1_9MYCO</name>
<dbReference type="RefSeq" id="WP_069408129.1">
    <property type="nucleotide sequence ID" value="NZ_MIGZ01000286.1"/>
</dbReference>
<evidence type="ECO:0000313" key="2">
    <source>
        <dbReference type="Proteomes" id="UP000094243"/>
    </source>
</evidence>
<reference evidence="2" key="1">
    <citation type="submission" date="2016-09" db="EMBL/GenBank/DDBJ databases">
        <authorList>
            <person name="Greninger A.L."/>
            <person name="Jerome K.R."/>
            <person name="Mcnair B."/>
            <person name="Wallis C."/>
            <person name="Fang F."/>
        </authorList>
    </citation>
    <scope>NUCLEOTIDE SEQUENCE [LARGE SCALE GENOMIC DNA]</scope>
    <source>
        <strain evidence="2">M7</strain>
    </source>
</reference>